<gene>
    <name evidence="1" type="ORF">CPAL_20240</name>
</gene>
<protein>
    <recommendedName>
        <fullName evidence="3">XkdX family protein</fullName>
    </recommendedName>
</protein>
<evidence type="ECO:0008006" key="3">
    <source>
        <dbReference type="Google" id="ProtNLM"/>
    </source>
</evidence>
<name>A0A2T0API3_9CLOT</name>
<reference evidence="1 2" key="1">
    <citation type="submission" date="2018-03" db="EMBL/GenBank/DDBJ databases">
        <title>Genome sequence of Clostridium thermopalmarium DSM 5974.</title>
        <authorList>
            <person name="Poehlein A."/>
            <person name="Daniel R."/>
        </authorList>
    </citation>
    <scope>NUCLEOTIDE SEQUENCE [LARGE SCALE GENOMIC DNA]</scope>
    <source>
        <strain evidence="1 2">DSM 5974</strain>
    </source>
</reference>
<dbReference type="EMBL" id="PVXN01000053">
    <property type="protein sequence ID" value="PRR70934.1"/>
    <property type="molecule type" value="Genomic_DNA"/>
</dbReference>
<proteinExistence type="predicted"/>
<dbReference type="Gene3D" id="1.10.10.1530">
    <property type="match status" value="1"/>
</dbReference>
<evidence type="ECO:0000313" key="1">
    <source>
        <dbReference type="EMBL" id="PRR70934.1"/>
    </source>
</evidence>
<dbReference type="AlphaFoldDB" id="A0A2T0API3"/>
<keyword evidence="2" id="KW-1185">Reference proteome</keyword>
<organism evidence="1 2">
    <name type="scientific">Clostridium thermopalmarium DSM 5974</name>
    <dbReference type="NCBI Taxonomy" id="1121340"/>
    <lineage>
        <taxon>Bacteria</taxon>
        <taxon>Bacillati</taxon>
        <taxon>Bacillota</taxon>
        <taxon>Clostridia</taxon>
        <taxon>Eubacteriales</taxon>
        <taxon>Clostridiaceae</taxon>
        <taxon>Clostridium</taxon>
    </lineage>
</organism>
<dbReference type="InterPro" id="IPR049471">
    <property type="entry name" value="SPP1_GP23.1-like"/>
</dbReference>
<dbReference type="RefSeq" id="WP_165815324.1">
    <property type="nucleotide sequence ID" value="NZ_PVXN01000053.1"/>
</dbReference>
<comment type="caution">
    <text evidence="1">The sequence shown here is derived from an EMBL/GenBank/DDBJ whole genome shotgun (WGS) entry which is preliminary data.</text>
</comment>
<accession>A0A2T0API3</accession>
<evidence type="ECO:0000313" key="2">
    <source>
        <dbReference type="Proteomes" id="UP000239614"/>
    </source>
</evidence>
<dbReference type="Proteomes" id="UP000239614">
    <property type="component" value="Unassembled WGS sequence"/>
</dbReference>
<dbReference type="Pfam" id="PF20787">
    <property type="entry name" value="SPP1_GP23-1"/>
    <property type="match status" value="1"/>
</dbReference>
<sequence length="49" mass="5870">MSILYNYFVSCWRLNPNFNEENLNNAVAKGFITEEEKAKILKIEREFLE</sequence>